<evidence type="ECO:0000313" key="1">
    <source>
        <dbReference type="EMBL" id="KFB71751.1"/>
    </source>
</evidence>
<dbReference type="AlphaFoldDB" id="A0A080LTG2"/>
<dbReference type="AntiFam" id="ANF00090">
    <property type="entry name" value="Shadow ORF (opposite yegE)"/>
</dbReference>
<reference evidence="1 2" key="1">
    <citation type="submission" date="2014-02" db="EMBL/GenBank/DDBJ databases">
        <title>Expanding our view of genomic diversity in Candidatus Accumulibacter clades.</title>
        <authorList>
            <person name="Skennerton C.T."/>
            <person name="Barr J.J."/>
            <person name="Slater F.R."/>
            <person name="Bond P.L."/>
            <person name="Tyson G.W."/>
        </authorList>
    </citation>
    <scope>NUCLEOTIDE SEQUENCE [LARGE SCALE GENOMIC DNA]</scope>
    <source>
        <strain evidence="2">BA-91</strain>
    </source>
</reference>
<accession>A0A080LTG2</accession>
<name>A0A080LTG2_9PROT</name>
<proteinExistence type="predicted"/>
<comment type="caution">
    <text evidence="1">The sequence shown here is derived from an EMBL/GenBank/DDBJ whole genome shotgun (WGS) entry which is preliminary data.</text>
</comment>
<sequence length="93" mass="10274">MVVEHDAVIDVEQGDDHRRRVDHRLDQGFLVPDLVFQAMDFGDVAMHSEVIENLPMRIDDGGDAQLGEILAAILVPIDQAAGPHLALRDLLPQ</sequence>
<dbReference type="Proteomes" id="UP000020077">
    <property type="component" value="Unassembled WGS sequence"/>
</dbReference>
<organism evidence="1 2">
    <name type="scientific">Candidatus Accumulibacter phosphatis</name>
    <dbReference type="NCBI Taxonomy" id="327160"/>
    <lineage>
        <taxon>Bacteria</taxon>
        <taxon>Pseudomonadati</taxon>
        <taxon>Pseudomonadota</taxon>
        <taxon>Betaproteobacteria</taxon>
        <taxon>Candidatus Accumulibacter</taxon>
    </lineage>
</organism>
<dbReference type="EMBL" id="JDVG02000498">
    <property type="protein sequence ID" value="KFB71751.1"/>
    <property type="molecule type" value="Genomic_DNA"/>
</dbReference>
<gene>
    <name evidence="1" type="ORF">AW09_003106</name>
</gene>
<protein>
    <submittedName>
        <fullName evidence="1">Uncharacterized protein</fullName>
    </submittedName>
</protein>
<evidence type="ECO:0000313" key="2">
    <source>
        <dbReference type="Proteomes" id="UP000020077"/>
    </source>
</evidence>